<dbReference type="AlphaFoldDB" id="A0A9P0KGH6"/>
<dbReference type="EMBL" id="CAKOFQ010006796">
    <property type="protein sequence ID" value="CAH1972281.1"/>
    <property type="molecule type" value="Genomic_DNA"/>
</dbReference>
<name>A0A9P0KGH6_ACAOB</name>
<reference evidence="5" key="1">
    <citation type="submission" date="2022-03" db="EMBL/GenBank/DDBJ databases">
        <authorList>
            <person name="Sayadi A."/>
        </authorList>
    </citation>
    <scope>NUCLEOTIDE SEQUENCE</scope>
</reference>
<evidence type="ECO:0000256" key="2">
    <source>
        <dbReference type="SAM" id="MobiDB-lite"/>
    </source>
</evidence>
<keyword evidence="4" id="KW-0732">Signal</keyword>
<dbReference type="Proteomes" id="UP001152888">
    <property type="component" value="Unassembled WGS sequence"/>
</dbReference>
<accession>A0A9P0KGH6</accession>
<evidence type="ECO:0000256" key="3">
    <source>
        <dbReference type="SAM" id="Phobius"/>
    </source>
</evidence>
<evidence type="ECO:0000256" key="4">
    <source>
        <dbReference type="SAM" id="SignalP"/>
    </source>
</evidence>
<keyword evidence="3" id="KW-1133">Transmembrane helix</keyword>
<feature type="compositionally biased region" description="Polar residues" evidence="2">
    <location>
        <begin position="840"/>
        <end position="849"/>
    </location>
</feature>
<keyword evidence="6" id="KW-1185">Reference proteome</keyword>
<feature type="signal peptide" evidence="4">
    <location>
        <begin position="1"/>
        <end position="21"/>
    </location>
</feature>
<organism evidence="5 6">
    <name type="scientific">Acanthoscelides obtectus</name>
    <name type="common">Bean weevil</name>
    <name type="synonym">Bruchus obtectus</name>
    <dbReference type="NCBI Taxonomy" id="200917"/>
    <lineage>
        <taxon>Eukaryota</taxon>
        <taxon>Metazoa</taxon>
        <taxon>Ecdysozoa</taxon>
        <taxon>Arthropoda</taxon>
        <taxon>Hexapoda</taxon>
        <taxon>Insecta</taxon>
        <taxon>Pterygota</taxon>
        <taxon>Neoptera</taxon>
        <taxon>Endopterygota</taxon>
        <taxon>Coleoptera</taxon>
        <taxon>Polyphaga</taxon>
        <taxon>Cucujiformia</taxon>
        <taxon>Chrysomeloidea</taxon>
        <taxon>Chrysomelidae</taxon>
        <taxon>Bruchinae</taxon>
        <taxon>Bruchini</taxon>
        <taxon>Acanthoscelides</taxon>
    </lineage>
</organism>
<feature type="region of interest" description="Disordered" evidence="2">
    <location>
        <begin position="809"/>
        <end position="940"/>
    </location>
</feature>
<gene>
    <name evidence="5" type="ORF">ACAOBT_LOCUS9908</name>
</gene>
<feature type="compositionally biased region" description="Polar residues" evidence="2">
    <location>
        <begin position="856"/>
        <end position="866"/>
    </location>
</feature>
<feature type="chain" id="PRO_5040167712" evidence="4">
    <location>
        <begin position="22"/>
        <end position="1266"/>
    </location>
</feature>
<sequence length="1266" mass="143162">MSFHRTIYLYIIVLRISGANSDNSDSERQIVKFKKDIDTIGSGFEDLIFDAIDGIVKDAQLLINADYDDEILDNGLSKNTLQKPYKLKNLIKKETERATVSLGKYRKKRSIDVGPTAEKLSNIITKEADTGISSLKNFLTNLIPMKSEISNVVKVPKTLLGTFTKPENVKKRNAELKSIADILEDLNPLHVDPYKLKSNIEIQNLKNFLNSIKPISNDFGTTSNLNNKDFGLRNVLGPLKSDFAHDVKTSLSHFSNIIKKGADSVHLSKVLNTLSPTEDKLTDFTKLVQDPNRLKDIVNKISVKLDNNIMKELETTTMGLLGNFIKRSKRSAASDQPVTVVEAPLIDKGKSDCRKDEDMEKQRILELKGEIKNLHDIVMLLKDQQSVMTSLDRETKDVDDNFAQRYNKKDLLKILEHLSDTSFNEVEPKMEEKGMSDHTSTDSTVQEELIRLKSDLRKAVRALNKTREMLNYDKQVERSLQNEIKRHRTELNILKAVMERLLKNDTVSEDEPVLGAILHQPTALPLPLTGITIPTIRAADHQQARASDLGDLRRLLQIAIDRQNRENAMKVLLQQLNGQPPVNGRELGDGTQLLRVLQQAAKLIEQPALGRIDDGDHELKRLQDAIESLRPKEEINLPDNRTGDRQLKELIDKLNREDAPNPQKPLQNNPPIDRYQELLKLLQNRDKPKTPIRQDVGHRPTGNLFTPEVGYGGLSSGGAEPGQATYLHNRYPPYRPLFYPPPPHYPRLPPMQLYEYDRPIWMDVVPLRSPDFIPYQGIASQQTHYRPPVSLGGGVSPYYRPFEDDSYPGLYRPPSSAGINPSHSIFRPSPVSNYGGEPSPSIQKPQQNYGVPPSSGFGNESPQSVYRPQPSFTPPENDPQLGPGGFQFFPGSGYDVPPQNGGIPQEVSSSNGGEAPGLYSQTDNEGLNGDNNKPVQPYNPNLPPVEENIPQQANFAKPPPTPPPIGYVKKRTRRAVDLPNYPESRLYDALTNSLKKYIFEDGARSQVYNYGERRTENLKTQLDGMRSNSQPRSFEYAPLSSYQLPLPLQQLYNPSNSLQPSVLNPVTKEKPDVIATIIVKIFDHVLSAVPTIIERIFGRGIYDLFNFSDYNNYSNYNGYGYYNGQNDLQKLFRGLGILGYGPLIILKIIDGFTTFMNILRRNSFFRTFLLPALVLMLIAGSVIFLIWWLQPDNFTSNYQNVYQSSNGQNQYYSNVQPHYNNYRQYSGPSNNKYRTMDYNQAFVHQGYNGPSRNIQNPQSSFVNIYR</sequence>
<proteinExistence type="predicted"/>
<keyword evidence="3" id="KW-0472">Membrane</keyword>
<dbReference type="OrthoDB" id="6742052at2759"/>
<feature type="transmembrane region" description="Helical" evidence="3">
    <location>
        <begin position="1168"/>
        <end position="1189"/>
    </location>
</feature>
<evidence type="ECO:0000256" key="1">
    <source>
        <dbReference type="SAM" id="Coils"/>
    </source>
</evidence>
<evidence type="ECO:0000313" key="5">
    <source>
        <dbReference type="EMBL" id="CAH1972281.1"/>
    </source>
</evidence>
<comment type="caution">
    <text evidence="5">The sequence shown here is derived from an EMBL/GenBank/DDBJ whole genome shotgun (WGS) entry which is preliminary data.</text>
</comment>
<keyword evidence="3" id="KW-0812">Transmembrane</keyword>
<feature type="transmembrane region" description="Helical" evidence="3">
    <location>
        <begin position="1137"/>
        <end position="1156"/>
    </location>
</feature>
<evidence type="ECO:0000313" key="6">
    <source>
        <dbReference type="Proteomes" id="UP001152888"/>
    </source>
</evidence>
<protein>
    <submittedName>
        <fullName evidence="5">Uncharacterized protein</fullName>
    </submittedName>
</protein>
<feature type="coiled-coil region" evidence="1">
    <location>
        <begin position="477"/>
        <end position="504"/>
    </location>
</feature>
<feature type="compositionally biased region" description="Polar residues" evidence="2">
    <location>
        <begin position="919"/>
        <end position="934"/>
    </location>
</feature>
<keyword evidence="1" id="KW-0175">Coiled coil</keyword>